<feature type="compositionally biased region" description="Acidic residues" evidence="4">
    <location>
        <begin position="93"/>
        <end position="107"/>
    </location>
</feature>
<protein>
    <submittedName>
        <fullName evidence="5">Nucleolar complex protein 2</fullName>
    </submittedName>
</protein>
<dbReference type="OrthoDB" id="10266662at2759"/>
<feature type="region of interest" description="Disordered" evidence="4">
    <location>
        <begin position="139"/>
        <end position="174"/>
    </location>
</feature>
<dbReference type="InterPro" id="IPR005343">
    <property type="entry name" value="Noc2"/>
</dbReference>
<accession>A0A1C7NMT9</accession>
<keyword evidence="3" id="KW-0539">Nucleus</keyword>
<dbReference type="PANTHER" id="PTHR12687">
    <property type="entry name" value="NUCLEOLAR COMPLEX 2 AND RAD4-RELATED"/>
    <property type="match status" value="1"/>
</dbReference>
<evidence type="ECO:0000256" key="1">
    <source>
        <dbReference type="ARBA" id="ARBA00004123"/>
    </source>
</evidence>
<evidence type="ECO:0000256" key="3">
    <source>
        <dbReference type="ARBA" id="ARBA00023242"/>
    </source>
</evidence>
<dbReference type="GO" id="GO:0005654">
    <property type="term" value="C:nucleoplasm"/>
    <property type="evidence" value="ECO:0007669"/>
    <property type="project" value="TreeGrafter"/>
</dbReference>
<feature type="compositionally biased region" description="Acidic residues" evidence="4">
    <location>
        <begin position="139"/>
        <end position="173"/>
    </location>
</feature>
<evidence type="ECO:0000313" key="5">
    <source>
        <dbReference type="EMBL" id="OBZ90397.1"/>
    </source>
</evidence>
<dbReference type="GO" id="GO:0005730">
    <property type="term" value="C:nucleolus"/>
    <property type="evidence" value="ECO:0007669"/>
    <property type="project" value="TreeGrafter"/>
</dbReference>
<evidence type="ECO:0000313" key="6">
    <source>
        <dbReference type="Proteomes" id="UP000093000"/>
    </source>
</evidence>
<feature type="compositionally biased region" description="Acidic residues" evidence="4">
    <location>
        <begin position="60"/>
        <end position="85"/>
    </location>
</feature>
<proteinExistence type="inferred from homology"/>
<gene>
    <name evidence="5" type="primary">NOC2_1</name>
    <name evidence="5" type="ORF">A0J61_01566</name>
</gene>
<dbReference type="GO" id="GO:0042273">
    <property type="term" value="P:ribosomal large subunit biogenesis"/>
    <property type="evidence" value="ECO:0007669"/>
    <property type="project" value="TreeGrafter"/>
</dbReference>
<name>A0A1C7NMT9_9FUNG</name>
<comment type="subcellular location">
    <subcellularLocation>
        <location evidence="1">Nucleus</location>
    </subcellularLocation>
</comment>
<feature type="region of interest" description="Disordered" evidence="4">
    <location>
        <begin position="1"/>
        <end position="123"/>
    </location>
</feature>
<dbReference type="PANTHER" id="PTHR12687:SF4">
    <property type="entry name" value="NUCLEOLAR COMPLEX PROTEIN 2 HOMOLOG"/>
    <property type="match status" value="1"/>
</dbReference>
<dbReference type="GO" id="GO:0030690">
    <property type="term" value="C:Noc1p-Noc2p complex"/>
    <property type="evidence" value="ECO:0007669"/>
    <property type="project" value="TreeGrafter"/>
</dbReference>
<keyword evidence="6" id="KW-1185">Reference proteome</keyword>
<dbReference type="AlphaFoldDB" id="A0A1C7NMT9"/>
<reference evidence="5 6" key="1">
    <citation type="submission" date="2016-03" db="EMBL/GenBank/DDBJ databases">
        <title>Choanephora cucurbitarum.</title>
        <authorList>
            <person name="Min B."/>
            <person name="Park H."/>
            <person name="Park J.-H."/>
            <person name="Shin H.-D."/>
            <person name="Choi I.-G."/>
        </authorList>
    </citation>
    <scope>NUCLEOTIDE SEQUENCE [LARGE SCALE GENOMIC DNA]</scope>
    <source>
        <strain evidence="5 6">KUS-F28377</strain>
    </source>
</reference>
<dbReference type="GO" id="GO:0030691">
    <property type="term" value="C:Noc2p-Noc3p complex"/>
    <property type="evidence" value="ECO:0007669"/>
    <property type="project" value="TreeGrafter"/>
</dbReference>
<dbReference type="InParanoid" id="A0A1C7NMT9"/>
<dbReference type="STRING" id="101091.A0A1C7NMT9"/>
<feature type="compositionally biased region" description="Acidic residues" evidence="4">
    <location>
        <begin position="30"/>
        <end position="48"/>
    </location>
</feature>
<organism evidence="5 6">
    <name type="scientific">Choanephora cucurbitarum</name>
    <dbReference type="NCBI Taxonomy" id="101091"/>
    <lineage>
        <taxon>Eukaryota</taxon>
        <taxon>Fungi</taxon>
        <taxon>Fungi incertae sedis</taxon>
        <taxon>Mucoromycota</taxon>
        <taxon>Mucoromycotina</taxon>
        <taxon>Mucoromycetes</taxon>
        <taxon>Mucorales</taxon>
        <taxon>Mucorineae</taxon>
        <taxon>Choanephoraceae</taxon>
        <taxon>Choanephoroideae</taxon>
        <taxon>Choanephora</taxon>
    </lineage>
</organism>
<dbReference type="FunCoup" id="A0A1C7NMT9">
    <property type="interactions" value="538"/>
</dbReference>
<dbReference type="Proteomes" id="UP000093000">
    <property type="component" value="Unassembled WGS sequence"/>
</dbReference>
<comment type="similarity">
    <text evidence="2">Belongs to the NOC2 family.</text>
</comment>
<dbReference type="Pfam" id="PF03715">
    <property type="entry name" value="Noc2"/>
    <property type="match status" value="1"/>
</dbReference>
<feature type="compositionally biased region" description="Basic and acidic residues" evidence="4">
    <location>
        <begin position="108"/>
        <end position="123"/>
    </location>
</feature>
<evidence type="ECO:0000256" key="4">
    <source>
        <dbReference type="SAM" id="MobiDB-lite"/>
    </source>
</evidence>
<comment type="caution">
    <text evidence="5">The sequence shown here is derived from an EMBL/GenBank/DDBJ whole genome shotgun (WGS) entry which is preliminary data.</text>
</comment>
<sequence length="661" mass="75713">MAPAALKKSKKLNSKNKTNLKSAASRNSSESEDDDSDMEEAMDSDEEDNVFKKLQRVMDEDSEGSVDDSQSENENEMDEDSDLPSEFEREMAVDSDGDIDDEDEEENAEKLNKDISQHKKELEELKKRDPEFYKFLEKEDQDLLDFDESDQEDVDHADEEDSNQEYSDMEEPEEHIVEETTPVLDKVTLNGWIETIKSNSDFKSFKKLLAAFKTAARMSEEDDKITFTIKIEDPTVFSKVILSTLRLAPVVFAHHLKPKKENGSPMTSGKWSFFKSYVKSYLNNLIHLLQNLTDADMLRMTVREAEKVTNLFVCYDRLAKEYLKTILNIWSSAGSADAVRIQAFLSIKTLATVPVHASKETNSNGYLDLCLKNVYLTFVKHCKNTSLHTLPIINMMRNLAVQLYGINPVLSYQQAFVYIRQLAIHLRQAMKVRSTKNHNLVYNWQYVHCIDFWADVLNAYSGSMVNENNEEVESPLRALIYPLTQVAIGVIQLIPTAQYYPLRFHVLRCLNSIIHHTQVFVPLATFVLEVLDSSTSMEKAKKSSTGTPIDWDLVIKVPTKNTHSRMYQDEVLDQCAKALKNYYKEYCHHISFPEMVDADIISIKRFVKKSKSIKGKTKLVTLVKELEAKANAVRQERAKIGFSPSNEEEVAQFSKRLEQSS</sequence>
<feature type="compositionally biased region" description="Low complexity" evidence="4">
    <location>
        <begin position="15"/>
        <end position="28"/>
    </location>
</feature>
<dbReference type="EMBL" id="LUGH01000051">
    <property type="protein sequence ID" value="OBZ90397.1"/>
    <property type="molecule type" value="Genomic_DNA"/>
</dbReference>
<evidence type="ECO:0000256" key="2">
    <source>
        <dbReference type="ARBA" id="ARBA00005907"/>
    </source>
</evidence>